<gene>
    <name evidence="1" type="ORF">OXU80_25710</name>
</gene>
<name>A0ACD4NMU7_9HYPH</name>
<proteinExistence type="predicted"/>
<organism evidence="1 2">
    <name type="scientific">Antarcticirhabdus aurantiaca</name>
    <dbReference type="NCBI Taxonomy" id="2606717"/>
    <lineage>
        <taxon>Bacteria</taxon>
        <taxon>Pseudomonadati</taxon>
        <taxon>Pseudomonadota</taxon>
        <taxon>Alphaproteobacteria</taxon>
        <taxon>Hyphomicrobiales</taxon>
        <taxon>Aurantimonadaceae</taxon>
        <taxon>Antarcticirhabdus</taxon>
    </lineage>
</organism>
<keyword evidence="1" id="KW-0547">Nucleotide-binding</keyword>
<evidence type="ECO:0000313" key="2">
    <source>
        <dbReference type="Proteomes" id="UP001163223"/>
    </source>
</evidence>
<sequence>MPSSSSPLLKVDRLAKSFGGVRALDGIDFALAPGELVGLIGPNGSGKTTAFNIVTGVLKPSSGRILFEGAEVTGNRPETNAALGMARTFQNIRLFNDLPVIDNVMVGLHRKRGPGFLATVLGLPAARRSEAAIRVRATEVLGILGLKKRAGERVGSLPYGDQRKVEFARALASEPTLLLLDEPTAGMNPYETADLGATIERLHRELGITTLLVEHDMKMVMGICQRLVVINQGRMLAEGTPAEIRADARVVEAYLGHGRKGRHAVG</sequence>
<dbReference type="EMBL" id="CP113520">
    <property type="protein sequence ID" value="WAJ28179.1"/>
    <property type="molecule type" value="Genomic_DNA"/>
</dbReference>
<protein>
    <submittedName>
        <fullName evidence="1">ABC transporter ATP-binding protein</fullName>
    </submittedName>
</protein>
<reference evidence="1" key="1">
    <citation type="submission" date="2022-11" db="EMBL/GenBank/DDBJ databases">
        <title>beta-Carotene-producing bacterium, Jeongeuplla avenae sp. nov., alleviates the salt stress of Arabidopsis seedlings.</title>
        <authorList>
            <person name="Jiang L."/>
            <person name="Lee J."/>
        </authorList>
    </citation>
    <scope>NUCLEOTIDE SEQUENCE</scope>
    <source>
        <strain evidence="1">DY_R2A_6</strain>
    </source>
</reference>
<dbReference type="Proteomes" id="UP001163223">
    <property type="component" value="Chromosome"/>
</dbReference>
<keyword evidence="2" id="KW-1185">Reference proteome</keyword>
<accession>A0ACD4NMU7</accession>
<keyword evidence="1" id="KW-0067">ATP-binding</keyword>
<evidence type="ECO:0000313" key="1">
    <source>
        <dbReference type="EMBL" id="WAJ28179.1"/>
    </source>
</evidence>